<feature type="domain" description="Fido" evidence="2">
    <location>
        <begin position="101"/>
        <end position="242"/>
    </location>
</feature>
<sequence>MKANLQLATLPQLLDRFKAAVINTNGHTIDPLILLTYHSTAIDGARLTLTQTKTLLQSGSLLADQPQTDQLMIIDYHQTLGQILTMAIQHEPLNRFACQQLAANLMRQTGWPLDSLLSTIDTRKGELRLDNALAGRGRLGDAHKLPLALAELLKDINTRINQRKTPRQLYDLSFQAHFILLSLHPFGAGNGRLARLLMSYIQQYHGLPLSFVYTDQGPLYFAALAASWRQKTSEPIVSFLHSQLTRYLEEVIAR</sequence>
<proteinExistence type="predicted"/>
<organism evidence="3 4">
    <name type="scientific">Spirosoma endophyticum</name>
    <dbReference type="NCBI Taxonomy" id="662367"/>
    <lineage>
        <taxon>Bacteria</taxon>
        <taxon>Pseudomonadati</taxon>
        <taxon>Bacteroidota</taxon>
        <taxon>Cytophagia</taxon>
        <taxon>Cytophagales</taxon>
        <taxon>Cytophagaceae</taxon>
        <taxon>Spirosoma</taxon>
    </lineage>
</organism>
<feature type="active site" evidence="1">
    <location>
        <position position="184"/>
    </location>
</feature>
<dbReference type="SUPFAM" id="SSF140931">
    <property type="entry name" value="Fic-like"/>
    <property type="match status" value="1"/>
</dbReference>
<dbReference type="Pfam" id="PF02661">
    <property type="entry name" value="Fic"/>
    <property type="match status" value="1"/>
</dbReference>
<dbReference type="Gene3D" id="1.10.3290.10">
    <property type="entry name" value="Fido-like domain"/>
    <property type="match status" value="1"/>
</dbReference>
<name>A0A1I2EVP2_9BACT</name>
<dbReference type="InterPro" id="IPR003812">
    <property type="entry name" value="Fido"/>
</dbReference>
<dbReference type="EMBL" id="FOLQ01000023">
    <property type="protein sequence ID" value="SFE96915.1"/>
    <property type="molecule type" value="Genomic_DNA"/>
</dbReference>
<protein>
    <submittedName>
        <fullName evidence="3">Fic/DOC family protein</fullName>
    </submittedName>
</protein>
<dbReference type="Proteomes" id="UP000198598">
    <property type="component" value="Unassembled WGS sequence"/>
</dbReference>
<evidence type="ECO:0000259" key="2">
    <source>
        <dbReference type="PROSITE" id="PS51459"/>
    </source>
</evidence>
<dbReference type="InterPro" id="IPR036597">
    <property type="entry name" value="Fido-like_dom_sf"/>
</dbReference>
<dbReference type="PANTHER" id="PTHR13504">
    <property type="entry name" value="FIDO DOMAIN-CONTAINING PROTEIN DDB_G0283145"/>
    <property type="match status" value="1"/>
</dbReference>
<dbReference type="AlphaFoldDB" id="A0A1I2EVP2"/>
<evidence type="ECO:0000313" key="4">
    <source>
        <dbReference type="Proteomes" id="UP000198598"/>
    </source>
</evidence>
<dbReference type="InterPro" id="IPR040198">
    <property type="entry name" value="Fido_containing"/>
</dbReference>
<reference evidence="3 4" key="1">
    <citation type="submission" date="2016-10" db="EMBL/GenBank/DDBJ databases">
        <authorList>
            <person name="de Groot N.N."/>
        </authorList>
    </citation>
    <scope>NUCLEOTIDE SEQUENCE [LARGE SCALE GENOMIC DNA]</scope>
    <source>
        <strain evidence="3 4">DSM 26130</strain>
    </source>
</reference>
<dbReference type="OrthoDB" id="9813719at2"/>
<dbReference type="RefSeq" id="WP_093833479.1">
    <property type="nucleotide sequence ID" value="NZ_FOLQ01000023.1"/>
</dbReference>
<accession>A0A1I2EVP2</accession>
<evidence type="ECO:0000256" key="1">
    <source>
        <dbReference type="PIRSR" id="PIRSR640198-1"/>
    </source>
</evidence>
<dbReference type="PROSITE" id="PS51459">
    <property type="entry name" value="FIDO"/>
    <property type="match status" value="1"/>
</dbReference>
<gene>
    <name evidence="3" type="ORF">SAMN05216167_12370</name>
</gene>
<evidence type="ECO:0000313" key="3">
    <source>
        <dbReference type="EMBL" id="SFE96915.1"/>
    </source>
</evidence>
<dbReference type="PANTHER" id="PTHR13504:SF38">
    <property type="entry name" value="FIDO DOMAIN-CONTAINING PROTEIN"/>
    <property type="match status" value="1"/>
</dbReference>
<dbReference type="STRING" id="662367.SAMN05216167_12370"/>
<keyword evidence="4" id="KW-1185">Reference proteome</keyword>